<proteinExistence type="inferred from homology"/>
<evidence type="ECO:0000256" key="3">
    <source>
        <dbReference type="ARBA" id="ARBA00023125"/>
    </source>
</evidence>
<dbReference type="Gene3D" id="1.10.10.10">
    <property type="entry name" value="Winged helix-like DNA-binding domain superfamily/Winged helix DNA-binding domain"/>
    <property type="match status" value="1"/>
</dbReference>
<protein>
    <submittedName>
        <fullName evidence="6">LysR family transcriptional regulator</fullName>
    </submittedName>
</protein>
<dbReference type="SUPFAM" id="SSF53850">
    <property type="entry name" value="Periplasmic binding protein-like II"/>
    <property type="match status" value="1"/>
</dbReference>
<keyword evidence="2" id="KW-0805">Transcription regulation</keyword>
<dbReference type="Pfam" id="PF03466">
    <property type="entry name" value="LysR_substrate"/>
    <property type="match status" value="1"/>
</dbReference>
<keyword evidence="7" id="KW-1185">Reference proteome</keyword>
<dbReference type="InterPro" id="IPR036390">
    <property type="entry name" value="WH_DNA-bd_sf"/>
</dbReference>
<dbReference type="Pfam" id="PF00126">
    <property type="entry name" value="HTH_1"/>
    <property type="match status" value="1"/>
</dbReference>
<evidence type="ECO:0000256" key="4">
    <source>
        <dbReference type="ARBA" id="ARBA00023163"/>
    </source>
</evidence>
<dbReference type="PROSITE" id="PS50931">
    <property type="entry name" value="HTH_LYSR"/>
    <property type="match status" value="1"/>
</dbReference>
<accession>A0ABU6JRD3</accession>
<dbReference type="Proteomes" id="UP001309705">
    <property type="component" value="Unassembled WGS sequence"/>
</dbReference>
<dbReference type="InterPro" id="IPR058163">
    <property type="entry name" value="LysR-type_TF_proteobact-type"/>
</dbReference>
<gene>
    <name evidence="6" type="ORF">VSX58_11055</name>
</gene>
<comment type="caution">
    <text evidence="6">The sequence shown here is derived from an EMBL/GenBank/DDBJ whole genome shotgun (WGS) entry which is preliminary data.</text>
</comment>
<dbReference type="PANTHER" id="PTHR30537:SF5">
    <property type="entry name" value="HTH-TYPE TRANSCRIPTIONAL ACTIVATOR TTDR-RELATED"/>
    <property type="match status" value="1"/>
</dbReference>
<organism evidence="6 7">
    <name type="scientific">Brenneria populi</name>
    <dbReference type="NCBI Taxonomy" id="1505588"/>
    <lineage>
        <taxon>Bacteria</taxon>
        <taxon>Pseudomonadati</taxon>
        <taxon>Pseudomonadota</taxon>
        <taxon>Gammaproteobacteria</taxon>
        <taxon>Enterobacterales</taxon>
        <taxon>Pectobacteriaceae</taxon>
        <taxon>Brenneria</taxon>
    </lineage>
</organism>
<name>A0ABU6JRD3_9GAMM</name>
<dbReference type="PANTHER" id="PTHR30537">
    <property type="entry name" value="HTH-TYPE TRANSCRIPTIONAL REGULATOR"/>
    <property type="match status" value="1"/>
</dbReference>
<dbReference type="InterPro" id="IPR005119">
    <property type="entry name" value="LysR_subst-bd"/>
</dbReference>
<dbReference type="SUPFAM" id="SSF46785">
    <property type="entry name" value="Winged helix' DNA-binding domain"/>
    <property type="match status" value="1"/>
</dbReference>
<dbReference type="RefSeq" id="WP_327618114.1">
    <property type="nucleotide sequence ID" value="NZ_JAYWTM010000007.1"/>
</dbReference>
<feature type="domain" description="HTH lysR-type" evidence="5">
    <location>
        <begin position="5"/>
        <end position="62"/>
    </location>
</feature>
<evidence type="ECO:0000313" key="6">
    <source>
        <dbReference type="EMBL" id="MEC5343130.1"/>
    </source>
</evidence>
<sequence length="298" mass="33737">MNKLDNLTGMIVFANVVETLSYTDAANQLNMAKSSVSKEISQLEIRLGAKLLQRTTRKIQVTELGLAYYQYCHRILQEMKGAELFIRQTHEDPSGSLRIAAPVTFGTQCVMPVINKFIKKNIHITVDLDLTDRPINIDDEYYDVAIAIARELPKNASFKPLIDIEWGLYANEKYVKSHPVITHPSELPRHDYLLFRGNAHTISLPFHKDKQKLNIEVHCRLRANNSGALLNAALDNLGIAYLPAYITDDYVKKGDIVRLLPQWQMDTYNSYALFKNEQFNAPRIGSFIASLQNALSAG</sequence>
<dbReference type="EMBL" id="JAYWTM010000007">
    <property type="protein sequence ID" value="MEC5343130.1"/>
    <property type="molecule type" value="Genomic_DNA"/>
</dbReference>
<dbReference type="CDD" id="cd08422">
    <property type="entry name" value="PBP2_CrgA_like"/>
    <property type="match status" value="1"/>
</dbReference>
<evidence type="ECO:0000256" key="2">
    <source>
        <dbReference type="ARBA" id="ARBA00023015"/>
    </source>
</evidence>
<evidence type="ECO:0000313" key="7">
    <source>
        <dbReference type="Proteomes" id="UP001309705"/>
    </source>
</evidence>
<dbReference type="Gene3D" id="3.40.190.290">
    <property type="match status" value="1"/>
</dbReference>
<reference evidence="6 7" key="1">
    <citation type="journal article" date="2017" name="Int. J. Syst. Evol. Microbiol.">
        <title>Brenneria populi subsp. brevivirga subsp. nov. isolated from symptomatic bark of Populus x euramericana canker, and description of Brenneria populi subsp. populi subsp. nov.</title>
        <authorList>
            <person name="Zheng M.H."/>
            <person name="Piao C.G."/>
            <person name="Xue H."/>
            <person name="Guo M.W."/>
            <person name="Li Y."/>
        </authorList>
    </citation>
    <scope>NUCLEOTIDE SEQUENCE [LARGE SCALE GENOMIC DNA]</scope>
    <source>
        <strain evidence="6 7">D9-5</strain>
    </source>
</reference>
<comment type="similarity">
    <text evidence="1">Belongs to the LysR transcriptional regulatory family.</text>
</comment>
<dbReference type="InterPro" id="IPR000847">
    <property type="entry name" value="LysR_HTH_N"/>
</dbReference>
<evidence type="ECO:0000256" key="1">
    <source>
        <dbReference type="ARBA" id="ARBA00009437"/>
    </source>
</evidence>
<dbReference type="InterPro" id="IPR036388">
    <property type="entry name" value="WH-like_DNA-bd_sf"/>
</dbReference>
<evidence type="ECO:0000259" key="5">
    <source>
        <dbReference type="PROSITE" id="PS50931"/>
    </source>
</evidence>
<keyword evidence="4" id="KW-0804">Transcription</keyword>
<keyword evidence="3" id="KW-0238">DNA-binding</keyword>